<dbReference type="InterPro" id="IPR000866">
    <property type="entry name" value="AhpC/TSA"/>
</dbReference>
<evidence type="ECO:0000256" key="11">
    <source>
        <dbReference type="ARBA" id="ARBA00041373"/>
    </source>
</evidence>
<comment type="function">
    <text evidence="1">Thiol-specific peroxidase that catalyzes the reduction of hydrogen peroxide and organic hydroperoxides to water and alcohols, respectively. Plays a role in cell protection against oxidative stress by detoxifying peroxides and as sensor of hydrogen peroxide-mediated signaling events.</text>
</comment>
<evidence type="ECO:0000256" key="2">
    <source>
        <dbReference type="ARBA" id="ARBA00011245"/>
    </source>
</evidence>
<dbReference type="InterPro" id="IPR013766">
    <property type="entry name" value="Thioredoxin_domain"/>
</dbReference>
<evidence type="ECO:0000256" key="13">
    <source>
        <dbReference type="PIRSR" id="PIRSR000239-1"/>
    </source>
</evidence>
<protein>
    <recommendedName>
        <fullName evidence="3">thioredoxin-dependent peroxiredoxin</fullName>
        <ecNumber evidence="3">1.11.1.24</ecNumber>
    </recommendedName>
    <alternativeName>
        <fullName evidence="11">Bacterioferritin comigratory protein</fullName>
    </alternativeName>
    <alternativeName>
        <fullName evidence="9">Thioredoxin peroxidase</fullName>
    </alternativeName>
</protein>
<dbReference type="GO" id="GO:0034599">
    <property type="term" value="P:cellular response to oxidative stress"/>
    <property type="evidence" value="ECO:0007669"/>
    <property type="project" value="TreeGrafter"/>
</dbReference>
<dbReference type="PANTHER" id="PTHR42801:SF4">
    <property type="entry name" value="AHPC_TSA FAMILY PROTEIN"/>
    <property type="match status" value="1"/>
</dbReference>
<comment type="similarity">
    <text evidence="10">Belongs to the peroxiredoxin family. BCP/PrxQ subfamily.</text>
</comment>
<dbReference type="STRING" id="1033810.HLPCO_000186"/>
<dbReference type="InterPro" id="IPR036249">
    <property type="entry name" value="Thioredoxin-like_sf"/>
</dbReference>
<feature type="active site" description="Cysteine sulfenic acid (-SOH) intermediate; for peroxidase activity" evidence="13">
    <location>
        <position position="43"/>
    </location>
</feature>
<evidence type="ECO:0000259" key="14">
    <source>
        <dbReference type="PROSITE" id="PS51352"/>
    </source>
</evidence>
<dbReference type="InterPro" id="IPR024706">
    <property type="entry name" value="Peroxiredoxin_AhpC-typ"/>
</dbReference>
<accession>U2FLB8</accession>
<proteinExistence type="inferred from homology"/>
<keyword evidence="16" id="KW-1185">Reference proteome</keyword>
<dbReference type="SUPFAM" id="SSF52833">
    <property type="entry name" value="Thioredoxin-like"/>
    <property type="match status" value="1"/>
</dbReference>
<dbReference type="AlphaFoldDB" id="U2FLB8"/>
<evidence type="ECO:0000256" key="7">
    <source>
        <dbReference type="ARBA" id="ARBA00023157"/>
    </source>
</evidence>
<evidence type="ECO:0000313" key="15">
    <source>
        <dbReference type="EMBL" id="ERJ13535.1"/>
    </source>
</evidence>
<evidence type="ECO:0000256" key="10">
    <source>
        <dbReference type="ARBA" id="ARBA00038489"/>
    </source>
</evidence>
<dbReference type="eggNOG" id="COG1225">
    <property type="taxonomic scope" value="Bacteria"/>
</dbReference>
<dbReference type="CDD" id="cd03017">
    <property type="entry name" value="PRX_BCP"/>
    <property type="match status" value="1"/>
</dbReference>
<reference evidence="15 16" key="2">
    <citation type="journal article" date="2013" name="PLoS ONE">
        <title>INDIGO - INtegrated Data Warehouse of MIcrobial GenOmes with Examples from the Red Sea Extremophiles.</title>
        <authorList>
            <person name="Alam I."/>
            <person name="Antunes A."/>
            <person name="Kamau A.A."/>
            <person name="Ba Alawi W."/>
            <person name="Kalkatawi M."/>
            <person name="Stingl U."/>
            <person name="Bajic V.B."/>
        </authorList>
    </citation>
    <scope>NUCLEOTIDE SEQUENCE [LARGE SCALE GENOMIC DNA]</scope>
    <source>
        <strain evidence="15 16">SSD-17B</strain>
    </source>
</reference>
<dbReference type="PANTHER" id="PTHR42801">
    <property type="entry name" value="THIOREDOXIN-DEPENDENT PEROXIDE REDUCTASE"/>
    <property type="match status" value="1"/>
</dbReference>
<keyword evidence="5" id="KW-0049">Antioxidant</keyword>
<evidence type="ECO:0000256" key="3">
    <source>
        <dbReference type="ARBA" id="ARBA00013017"/>
    </source>
</evidence>
<dbReference type="Gene3D" id="3.40.30.10">
    <property type="entry name" value="Glutaredoxin"/>
    <property type="match status" value="1"/>
</dbReference>
<evidence type="ECO:0000256" key="8">
    <source>
        <dbReference type="ARBA" id="ARBA00023284"/>
    </source>
</evidence>
<dbReference type="PIRSF" id="PIRSF000239">
    <property type="entry name" value="AHPC"/>
    <property type="match status" value="1"/>
</dbReference>
<evidence type="ECO:0000256" key="12">
    <source>
        <dbReference type="ARBA" id="ARBA00049091"/>
    </source>
</evidence>
<evidence type="ECO:0000256" key="4">
    <source>
        <dbReference type="ARBA" id="ARBA00022559"/>
    </source>
</evidence>
<gene>
    <name evidence="15" type="ORF">HLPCO_000186</name>
</gene>
<evidence type="ECO:0000256" key="5">
    <source>
        <dbReference type="ARBA" id="ARBA00022862"/>
    </source>
</evidence>
<dbReference type="GO" id="GO:0045454">
    <property type="term" value="P:cell redox homeostasis"/>
    <property type="evidence" value="ECO:0007669"/>
    <property type="project" value="TreeGrafter"/>
</dbReference>
<dbReference type="InterPro" id="IPR050924">
    <property type="entry name" value="Peroxiredoxin_BCP/PrxQ"/>
</dbReference>
<comment type="subunit">
    <text evidence="2">Monomer.</text>
</comment>
<dbReference type="RefSeq" id="WP_008826360.1">
    <property type="nucleotide sequence ID" value="NZ_AFNU02000001.1"/>
</dbReference>
<sequence length="146" mass="16704">MLQIGDYVDFNLPGTDGNDHKTEDYKGKVIVLYTYPRDNTPGCTVEAKRFRDLHEEIIKQNAIVIGINKNSMKSHHNFIDKHCLPFNLLVDKDLELLSVLGATKDETKVARKTYIISEKGDLENVFNTVKAKTHPNEVLEYLKNRS</sequence>
<dbReference type="GO" id="GO:0005737">
    <property type="term" value="C:cytoplasm"/>
    <property type="evidence" value="ECO:0007669"/>
    <property type="project" value="TreeGrafter"/>
</dbReference>
<dbReference type="OrthoDB" id="9812811at2"/>
<evidence type="ECO:0000256" key="1">
    <source>
        <dbReference type="ARBA" id="ARBA00003330"/>
    </source>
</evidence>
<comment type="caution">
    <text evidence="15">The sequence shown here is derived from an EMBL/GenBank/DDBJ whole genome shotgun (WGS) entry which is preliminary data.</text>
</comment>
<name>U2FLB8_9MOLU</name>
<dbReference type="Proteomes" id="UP000005707">
    <property type="component" value="Unassembled WGS sequence"/>
</dbReference>
<keyword evidence="8" id="KW-0676">Redox-active center</keyword>
<dbReference type="EC" id="1.11.1.24" evidence="3"/>
<feature type="domain" description="Thioredoxin" evidence="14">
    <location>
        <begin position="1"/>
        <end position="146"/>
    </location>
</feature>
<comment type="catalytic activity">
    <reaction evidence="12">
        <text>a hydroperoxide + [thioredoxin]-dithiol = an alcohol + [thioredoxin]-disulfide + H2O</text>
        <dbReference type="Rhea" id="RHEA:62620"/>
        <dbReference type="Rhea" id="RHEA-COMP:10698"/>
        <dbReference type="Rhea" id="RHEA-COMP:10700"/>
        <dbReference type="ChEBI" id="CHEBI:15377"/>
        <dbReference type="ChEBI" id="CHEBI:29950"/>
        <dbReference type="ChEBI" id="CHEBI:30879"/>
        <dbReference type="ChEBI" id="CHEBI:35924"/>
        <dbReference type="ChEBI" id="CHEBI:50058"/>
        <dbReference type="EC" id="1.11.1.24"/>
    </reaction>
</comment>
<evidence type="ECO:0000313" key="16">
    <source>
        <dbReference type="Proteomes" id="UP000005707"/>
    </source>
</evidence>
<dbReference type="EMBL" id="AFNU02000001">
    <property type="protein sequence ID" value="ERJ13535.1"/>
    <property type="molecule type" value="Genomic_DNA"/>
</dbReference>
<keyword evidence="7" id="KW-1015">Disulfide bond</keyword>
<dbReference type="PROSITE" id="PS51352">
    <property type="entry name" value="THIOREDOXIN_2"/>
    <property type="match status" value="1"/>
</dbReference>
<evidence type="ECO:0000256" key="9">
    <source>
        <dbReference type="ARBA" id="ARBA00032824"/>
    </source>
</evidence>
<dbReference type="InParanoid" id="U2FLB8"/>
<keyword evidence="4 15" id="KW-0575">Peroxidase</keyword>
<evidence type="ECO:0000256" key="6">
    <source>
        <dbReference type="ARBA" id="ARBA00023002"/>
    </source>
</evidence>
<organism evidence="15 16">
    <name type="scientific">Haloplasma contractile SSD-17B</name>
    <dbReference type="NCBI Taxonomy" id="1033810"/>
    <lineage>
        <taxon>Bacteria</taxon>
        <taxon>Bacillati</taxon>
        <taxon>Mycoplasmatota</taxon>
        <taxon>Mollicutes</taxon>
        <taxon>Haloplasmatales</taxon>
        <taxon>Haloplasmataceae</taxon>
        <taxon>Haloplasma</taxon>
    </lineage>
</organism>
<dbReference type="GO" id="GO:0008379">
    <property type="term" value="F:thioredoxin peroxidase activity"/>
    <property type="evidence" value="ECO:0007669"/>
    <property type="project" value="TreeGrafter"/>
</dbReference>
<dbReference type="FunCoup" id="U2FLB8">
    <property type="interactions" value="364"/>
</dbReference>
<reference evidence="15 16" key="1">
    <citation type="journal article" date="2011" name="J. Bacteriol.">
        <title>Genome sequence of Haloplasma contractile, an unusual contractile bacterium from a deep-sea anoxic brine lake.</title>
        <authorList>
            <person name="Antunes A."/>
            <person name="Alam I."/>
            <person name="El Dorry H."/>
            <person name="Siam R."/>
            <person name="Robertson A."/>
            <person name="Bajic V.B."/>
            <person name="Stingl U."/>
        </authorList>
    </citation>
    <scope>NUCLEOTIDE SEQUENCE [LARGE SCALE GENOMIC DNA]</scope>
    <source>
        <strain evidence="15 16">SSD-17B</strain>
    </source>
</reference>
<keyword evidence="6 15" id="KW-0560">Oxidoreductase</keyword>
<dbReference type="Pfam" id="PF00578">
    <property type="entry name" value="AhpC-TSA"/>
    <property type="match status" value="1"/>
</dbReference>